<dbReference type="Proteomes" id="UP000320776">
    <property type="component" value="Chromosome"/>
</dbReference>
<proteinExistence type="predicted"/>
<evidence type="ECO:0000313" key="2">
    <source>
        <dbReference type="Proteomes" id="UP000320776"/>
    </source>
</evidence>
<evidence type="ECO:0000313" key="1">
    <source>
        <dbReference type="EMBL" id="QDR79679.1"/>
    </source>
</evidence>
<dbReference type="AlphaFoldDB" id="A0A517DQN9"/>
<gene>
    <name evidence="1" type="ORF">SPTER_09690</name>
</gene>
<reference evidence="1 2" key="1">
    <citation type="submission" date="2019-02" db="EMBL/GenBank/DDBJ databases">
        <title>Closed genome of Sporomusa termitida DSM 4440.</title>
        <authorList>
            <person name="Poehlein A."/>
            <person name="Daniel R."/>
        </authorList>
    </citation>
    <scope>NUCLEOTIDE SEQUENCE [LARGE SCALE GENOMIC DNA]</scope>
    <source>
        <strain evidence="1 2">DSM 4440</strain>
    </source>
</reference>
<dbReference type="RefSeq" id="WP_144349284.1">
    <property type="nucleotide sequence ID" value="NZ_CP036259.1"/>
</dbReference>
<organism evidence="1 2">
    <name type="scientific">Sporomusa termitida</name>
    <dbReference type="NCBI Taxonomy" id="2377"/>
    <lineage>
        <taxon>Bacteria</taxon>
        <taxon>Bacillati</taxon>
        <taxon>Bacillota</taxon>
        <taxon>Negativicutes</taxon>
        <taxon>Selenomonadales</taxon>
        <taxon>Sporomusaceae</taxon>
        <taxon>Sporomusa</taxon>
    </lineage>
</organism>
<sequence length="86" mass="9442">MMNEQEQQVSADKIEADSIIVEVTDKSTGKTFRRSLPVRYLENDNGIILYGETMDAVPTQISLLSETALAKLSGLIGRGPDQPRCS</sequence>
<keyword evidence="2" id="KW-1185">Reference proteome</keyword>
<accession>A0A517DQN9</accession>
<dbReference type="EMBL" id="CP036259">
    <property type="protein sequence ID" value="QDR79679.1"/>
    <property type="molecule type" value="Genomic_DNA"/>
</dbReference>
<dbReference type="KEGG" id="sted:SPTER_09690"/>
<name>A0A517DQN9_9FIRM</name>
<dbReference type="OrthoDB" id="1751802at2"/>
<protein>
    <submittedName>
        <fullName evidence="1">Uncharacterized protein</fullName>
    </submittedName>
</protein>